<evidence type="ECO:0000256" key="2">
    <source>
        <dbReference type="SAM" id="SignalP"/>
    </source>
</evidence>
<dbReference type="Proteomes" id="UP000620124">
    <property type="component" value="Unassembled WGS sequence"/>
</dbReference>
<accession>A0A8H7CN39</accession>
<comment type="caution">
    <text evidence="3">The sequence shown here is derived from an EMBL/GenBank/DDBJ whole genome shotgun (WGS) entry which is preliminary data.</text>
</comment>
<reference evidence="3" key="1">
    <citation type="submission" date="2020-05" db="EMBL/GenBank/DDBJ databases">
        <title>Mycena genomes resolve the evolution of fungal bioluminescence.</title>
        <authorList>
            <person name="Tsai I.J."/>
        </authorList>
    </citation>
    <scope>NUCLEOTIDE SEQUENCE</scope>
    <source>
        <strain evidence="3">CCC161011</strain>
    </source>
</reference>
<organism evidence="3 4">
    <name type="scientific">Mycena venus</name>
    <dbReference type="NCBI Taxonomy" id="2733690"/>
    <lineage>
        <taxon>Eukaryota</taxon>
        <taxon>Fungi</taxon>
        <taxon>Dikarya</taxon>
        <taxon>Basidiomycota</taxon>
        <taxon>Agaricomycotina</taxon>
        <taxon>Agaricomycetes</taxon>
        <taxon>Agaricomycetidae</taxon>
        <taxon>Agaricales</taxon>
        <taxon>Marasmiineae</taxon>
        <taxon>Mycenaceae</taxon>
        <taxon>Mycena</taxon>
    </lineage>
</organism>
<gene>
    <name evidence="3" type="ORF">MVEN_01873300</name>
</gene>
<evidence type="ECO:0000313" key="3">
    <source>
        <dbReference type="EMBL" id="KAF7341368.1"/>
    </source>
</evidence>
<evidence type="ECO:0000256" key="1">
    <source>
        <dbReference type="SAM" id="MobiDB-lite"/>
    </source>
</evidence>
<feature type="chain" id="PRO_5034526182" evidence="2">
    <location>
        <begin position="19"/>
        <end position="142"/>
    </location>
</feature>
<keyword evidence="2" id="KW-0732">Signal</keyword>
<sequence length="142" mass="15750">MSGRVIVFFSWMWRWGWKRWDGAMGTLVALQRAGQEDTRPLSFAFSVQDGFRSTDLFCGGIEWARGGTLYPSQPPPASWLSVSVSLSSFHPTVSRFPFWESLVFSQLLMLMLTLPTPVPGVKLSEPGAGPTEETGKQQCCAT</sequence>
<feature type="region of interest" description="Disordered" evidence="1">
    <location>
        <begin position="123"/>
        <end position="142"/>
    </location>
</feature>
<keyword evidence="4" id="KW-1185">Reference proteome</keyword>
<dbReference type="EMBL" id="JACAZI010000018">
    <property type="protein sequence ID" value="KAF7341368.1"/>
    <property type="molecule type" value="Genomic_DNA"/>
</dbReference>
<protein>
    <submittedName>
        <fullName evidence="3">Uncharacterized protein</fullName>
    </submittedName>
</protein>
<feature type="signal peptide" evidence="2">
    <location>
        <begin position="1"/>
        <end position="18"/>
    </location>
</feature>
<evidence type="ECO:0000313" key="4">
    <source>
        <dbReference type="Proteomes" id="UP000620124"/>
    </source>
</evidence>
<name>A0A8H7CN39_9AGAR</name>
<dbReference type="AlphaFoldDB" id="A0A8H7CN39"/>
<proteinExistence type="predicted"/>